<feature type="transmembrane region" description="Helical" evidence="1">
    <location>
        <begin position="69"/>
        <end position="92"/>
    </location>
</feature>
<sequence>MLYLARPSPTSGTLWITLPRNIENMNLYKRIIEIIDANLIHCLIPIILTLIVIEFVFKKRFETKKVLNSICWLIILYSIVTWTYSLIAMIFYPEEFAFIERATGPYSWAYWTMFLSALILPFTLFIKKLSSNFYYVLFVAIFMKIGFYFERFVIIVTNYHRDYGTQRKNVEFTDSFSFGILMIFIQGIIIALTSLAIFEIIKKKKRQSKVL</sequence>
<name>A0A6V6YRD9_9FLAO</name>
<keyword evidence="1" id="KW-1133">Transmembrane helix</keyword>
<dbReference type="Proteomes" id="UP000530060">
    <property type="component" value="Unassembled WGS sequence"/>
</dbReference>
<evidence type="ECO:0000313" key="2">
    <source>
        <dbReference type="EMBL" id="CAD0002030.1"/>
    </source>
</evidence>
<evidence type="ECO:0000256" key="1">
    <source>
        <dbReference type="SAM" id="Phobius"/>
    </source>
</evidence>
<proteinExistence type="predicted"/>
<feature type="transmembrane region" description="Helical" evidence="1">
    <location>
        <begin position="108"/>
        <end position="126"/>
    </location>
</feature>
<feature type="transmembrane region" description="Helical" evidence="1">
    <location>
        <begin position="176"/>
        <end position="201"/>
    </location>
</feature>
<keyword evidence="1" id="KW-0472">Membrane</keyword>
<keyword evidence="3" id="KW-1185">Reference proteome</keyword>
<dbReference type="EMBL" id="CAIJDP010000058">
    <property type="protein sequence ID" value="CAD0002030.1"/>
    <property type="molecule type" value="Genomic_DNA"/>
</dbReference>
<accession>A0A6V6YRD9</accession>
<reference evidence="2 3" key="1">
    <citation type="submission" date="2020-06" db="EMBL/GenBank/DDBJ databases">
        <authorList>
            <person name="Criscuolo A."/>
        </authorList>
    </citation>
    <scope>NUCLEOTIDE SEQUENCE [LARGE SCALE GENOMIC DNA]</scope>
    <source>
        <strain evidence="3">CIP 111411</strain>
    </source>
</reference>
<feature type="transmembrane region" description="Helical" evidence="1">
    <location>
        <begin position="38"/>
        <end position="57"/>
    </location>
</feature>
<keyword evidence="1" id="KW-0812">Transmembrane</keyword>
<evidence type="ECO:0000313" key="3">
    <source>
        <dbReference type="Proteomes" id="UP000530060"/>
    </source>
</evidence>
<protein>
    <submittedName>
        <fullName evidence="2">Uncharacterized protein</fullName>
    </submittedName>
</protein>
<gene>
    <name evidence="2" type="ORF">FLAT13_00884</name>
</gene>
<comment type="caution">
    <text evidence="2">The sequence shown here is derived from an EMBL/GenBank/DDBJ whole genome shotgun (WGS) entry which is preliminary data.</text>
</comment>
<feature type="transmembrane region" description="Helical" evidence="1">
    <location>
        <begin position="133"/>
        <end position="156"/>
    </location>
</feature>
<dbReference type="AlphaFoldDB" id="A0A6V6YRD9"/>
<organism evidence="2 3">
    <name type="scientific">Flavobacterium salmonis</name>
    <dbReference type="NCBI Taxonomy" id="2654844"/>
    <lineage>
        <taxon>Bacteria</taxon>
        <taxon>Pseudomonadati</taxon>
        <taxon>Bacteroidota</taxon>
        <taxon>Flavobacteriia</taxon>
        <taxon>Flavobacteriales</taxon>
        <taxon>Flavobacteriaceae</taxon>
        <taxon>Flavobacterium</taxon>
    </lineage>
</organism>